<keyword evidence="8" id="KW-0520">NAD</keyword>
<dbReference type="AlphaFoldDB" id="A0A0L6JSK3"/>
<protein>
    <recommendedName>
        <fullName evidence="6">D-3-phosphoglycerate dehydrogenase</fullName>
        <ecNumber evidence="4">1.1.1.399</ecNumber>
        <ecNumber evidence="5">1.1.1.95</ecNumber>
    </recommendedName>
    <alternativeName>
        <fullName evidence="9">2-oxoglutarate reductase</fullName>
    </alternativeName>
</protein>
<evidence type="ECO:0000256" key="10">
    <source>
        <dbReference type="ARBA" id="ARBA00048126"/>
    </source>
</evidence>
<proteinExistence type="inferred from homology"/>
<dbReference type="EMBL" id="LGTC01000001">
    <property type="protein sequence ID" value="KNY28397.1"/>
    <property type="molecule type" value="Genomic_DNA"/>
</dbReference>
<comment type="similarity">
    <text evidence="3 12">Belongs to the D-isomer specific 2-hydroxyacid dehydrogenase family.</text>
</comment>
<evidence type="ECO:0000313" key="14">
    <source>
        <dbReference type="EMBL" id="KNY28397.1"/>
    </source>
</evidence>
<organism evidence="14 15">
    <name type="scientific">Pseudobacteroides cellulosolvens ATCC 35603 = DSM 2933</name>
    <dbReference type="NCBI Taxonomy" id="398512"/>
    <lineage>
        <taxon>Bacteria</taxon>
        <taxon>Bacillati</taxon>
        <taxon>Bacillota</taxon>
        <taxon>Clostridia</taxon>
        <taxon>Eubacteriales</taxon>
        <taxon>Oscillospiraceae</taxon>
        <taxon>Pseudobacteroides</taxon>
    </lineage>
</organism>
<comment type="caution">
    <text evidence="14">The sequence shown here is derived from an EMBL/GenBank/DDBJ whole genome shotgun (WGS) entry which is preliminary data.</text>
</comment>
<keyword evidence="15" id="KW-1185">Reference proteome</keyword>
<dbReference type="GO" id="GO:0051287">
    <property type="term" value="F:NAD binding"/>
    <property type="evidence" value="ECO:0007669"/>
    <property type="project" value="InterPro"/>
</dbReference>
<dbReference type="PANTHER" id="PTHR42938:SF47">
    <property type="entry name" value="HYDROXYPYRUVATE REDUCTASE"/>
    <property type="match status" value="1"/>
</dbReference>
<name>A0A0L6JSK3_9FIRM</name>
<dbReference type="EC" id="1.1.1.95" evidence="5"/>
<evidence type="ECO:0000256" key="7">
    <source>
        <dbReference type="ARBA" id="ARBA00023002"/>
    </source>
</evidence>
<comment type="catalytic activity">
    <reaction evidence="11">
        <text>(2R)-3-phosphoglycerate + NAD(+) = 3-phosphooxypyruvate + NADH + H(+)</text>
        <dbReference type="Rhea" id="RHEA:12641"/>
        <dbReference type="ChEBI" id="CHEBI:15378"/>
        <dbReference type="ChEBI" id="CHEBI:18110"/>
        <dbReference type="ChEBI" id="CHEBI:57540"/>
        <dbReference type="ChEBI" id="CHEBI:57945"/>
        <dbReference type="ChEBI" id="CHEBI:58272"/>
        <dbReference type="EC" id="1.1.1.95"/>
    </reaction>
</comment>
<evidence type="ECO:0000256" key="12">
    <source>
        <dbReference type="RuleBase" id="RU003719"/>
    </source>
</evidence>
<dbReference type="Proteomes" id="UP000036923">
    <property type="component" value="Unassembled WGS sequence"/>
</dbReference>
<evidence type="ECO:0000256" key="2">
    <source>
        <dbReference type="ARBA" id="ARBA00005216"/>
    </source>
</evidence>
<evidence type="ECO:0000256" key="6">
    <source>
        <dbReference type="ARBA" id="ARBA00021582"/>
    </source>
</evidence>
<comment type="catalytic activity">
    <reaction evidence="10">
        <text>(R)-2-hydroxyglutarate + NAD(+) = 2-oxoglutarate + NADH + H(+)</text>
        <dbReference type="Rhea" id="RHEA:49612"/>
        <dbReference type="ChEBI" id="CHEBI:15378"/>
        <dbReference type="ChEBI" id="CHEBI:15801"/>
        <dbReference type="ChEBI" id="CHEBI:16810"/>
        <dbReference type="ChEBI" id="CHEBI:57540"/>
        <dbReference type="ChEBI" id="CHEBI:57945"/>
        <dbReference type="EC" id="1.1.1.399"/>
    </reaction>
</comment>
<dbReference type="PROSITE" id="PS51671">
    <property type="entry name" value="ACT"/>
    <property type="match status" value="1"/>
</dbReference>
<dbReference type="InterPro" id="IPR045865">
    <property type="entry name" value="ACT-like_dom_sf"/>
</dbReference>
<dbReference type="InterPro" id="IPR029752">
    <property type="entry name" value="D-isomer_DH_CS1"/>
</dbReference>
<evidence type="ECO:0000256" key="11">
    <source>
        <dbReference type="ARBA" id="ARBA00048731"/>
    </source>
</evidence>
<dbReference type="SUPFAM" id="SSF55021">
    <property type="entry name" value="ACT-like"/>
    <property type="match status" value="1"/>
</dbReference>
<reference evidence="15" key="1">
    <citation type="submission" date="2015-07" db="EMBL/GenBank/DDBJ databases">
        <title>Near-Complete Genome Sequence of the Cellulolytic Bacterium Bacteroides (Pseudobacteroides) cellulosolvens ATCC 35603.</title>
        <authorList>
            <person name="Dassa B."/>
            <person name="Utturkar S.M."/>
            <person name="Klingeman D.M."/>
            <person name="Hurt R.A."/>
            <person name="Keller M."/>
            <person name="Xu J."/>
            <person name="Reddy Y.H.K."/>
            <person name="Borovok I."/>
            <person name="Grinberg I.R."/>
            <person name="Lamed R."/>
            <person name="Zhivin O."/>
            <person name="Bayer E.A."/>
            <person name="Brown S.D."/>
        </authorList>
    </citation>
    <scope>NUCLEOTIDE SEQUENCE [LARGE SCALE GENOMIC DNA]</scope>
    <source>
        <strain evidence="15">DSM 2933</strain>
    </source>
</reference>
<evidence type="ECO:0000256" key="3">
    <source>
        <dbReference type="ARBA" id="ARBA00005854"/>
    </source>
</evidence>
<dbReference type="EC" id="1.1.1.399" evidence="4"/>
<dbReference type="PROSITE" id="PS00065">
    <property type="entry name" value="D_2_HYDROXYACID_DH_1"/>
    <property type="match status" value="1"/>
</dbReference>
<dbReference type="SUPFAM" id="SSF52283">
    <property type="entry name" value="Formate/glycerate dehydrogenase catalytic domain-like"/>
    <property type="match status" value="1"/>
</dbReference>
<dbReference type="eggNOG" id="COG0111">
    <property type="taxonomic scope" value="Bacteria"/>
</dbReference>
<sequence length="394" mass="42568">MYNIKTLNSISEKGLELLSKDEFMVSNEAENPDAILVRSANMLEMEFGSNLKAIARAGAGVNNIPIDRCTEKGIVVFNTPGANANGVKELVIAALFMSSRRINQGISWAQSLKGKGDEVPKLVEKGKSQFEGPEIKGKRIGVIGLGAIGVMVANDAVSLGMEVIGYDPFISVNAAWGLSSSVIRATSLDQIMSTCDYITVHVPLGPETKGMFNKEKFAIMKKGARIINLSRGGLVVNKDMLDALDDGTVACYVTDFPEQDLLGNDKIITIPHLGASTPESEENCAVMAVNQVKDYLEKGVIKNSVNFPNCDMAVKPGCTRILTAHENVPNMVGQVTSILAANKVNIADMLTHHKNNIGYNMIDVDGKVTEDIYTSIKNIAGIKMVRIIEEKSLY</sequence>
<dbReference type="InterPro" id="IPR036291">
    <property type="entry name" value="NAD(P)-bd_dom_sf"/>
</dbReference>
<dbReference type="InterPro" id="IPR006140">
    <property type="entry name" value="D-isomer_DH_NAD-bd"/>
</dbReference>
<dbReference type="InterPro" id="IPR029753">
    <property type="entry name" value="D-isomer_DH_CS"/>
</dbReference>
<dbReference type="Gene3D" id="3.40.50.720">
    <property type="entry name" value="NAD(P)-binding Rossmann-like Domain"/>
    <property type="match status" value="2"/>
</dbReference>
<dbReference type="InterPro" id="IPR006139">
    <property type="entry name" value="D-isomer_2_OHA_DH_cat_dom"/>
</dbReference>
<dbReference type="Pfam" id="PF02826">
    <property type="entry name" value="2-Hacid_dh_C"/>
    <property type="match status" value="1"/>
</dbReference>
<evidence type="ECO:0000256" key="4">
    <source>
        <dbReference type="ARBA" id="ARBA00013001"/>
    </source>
</evidence>
<dbReference type="PATRIC" id="fig|398512.5.peg.3846"/>
<accession>A0A0L6JSK3</accession>
<dbReference type="InterPro" id="IPR002912">
    <property type="entry name" value="ACT_dom"/>
</dbReference>
<gene>
    <name evidence="14" type="ORF">Bccel_3671</name>
</gene>
<feature type="domain" description="ACT" evidence="13">
    <location>
        <begin position="320"/>
        <end position="390"/>
    </location>
</feature>
<dbReference type="PANTHER" id="PTHR42938">
    <property type="entry name" value="FORMATE DEHYDROGENASE 1"/>
    <property type="match status" value="1"/>
</dbReference>
<dbReference type="RefSeq" id="WP_036938720.1">
    <property type="nucleotide sequence ID" value="NZ_JQKC01000007.1"/>
</dbReference>
<evidence type="ECO:0000256" key="8">
    <source>
        <dbReference type="ARBA" id="ARBA00023027"/>
    </source>
</evidence>
<dbReference type="OrthoDB" id="9805416at2"/>
<dbReference type="UniPathway" id="UPA00135">
    <property type="reaction ID" value="UER00196"/>
</dbReference>
<dbReference type="CDD" id="cd12174">
    <property type="entry name" value="PGDH_like_3"/>
    <property type="match status" value="1"/>
</dbReference>
<comment type="pathway">
    <text evidence="2">Amino-acid biosynthesis; L-serine biosynthesis; L-serine from 3-phospho-D-glycerate: step 1/3.</text>
</comment>
<evidence type="ECO:0000259" key="13">
    <source>
        <dbReference type="PROSITE" id="PS51671"/>
    </source>
</evidence>
<dbReference type="GO" id="GO:0004617">
    <property type="term" value="F:phosphoglycerate dehydrogenase activity"/>
    <property type="evidence" value="ECO:0007669"/>
    <property type="project" value="UniProtKB-EC"/>
</dbReference>
<dbReference type="SUPFAM" id="SSF51735">
    <property type="entry name" value="NAD(P)-binding Rossmann-fold domains"/>
    <property type="match status" value="1"/>
</dbReference>
<evidence type="ECO:0000313" key="15">
    <source>
        <dbReference type="Proteomes" id="UP000036923"/>
    </source>
</evidence>
<evidence type="ECO:0000256" key="5">
    <source>
        <dbReference type="ARBA" id="ARBA00013143"/>
    </source>
</evidence>
<dbReference type="PROSITE" id="PS00671">
    <property type="entry name" value="D_2_HYDROXYACID_DH_3"/>
    <property type="match status" value="1"/>
</dbReference>
<dbReference type="STRING" id="398512.Bccel_3671"/>
<dbReference type="Gene3D" id="3.30.70.260">
    <property type="match status" value="1"/>
</dbReference>
<keyword evidence="7 12" id="KW-0560">Oxidoreductase</keyword>
<evidence type="ECO:0000256" key="9">
    <source>
        <dbReference type="ARBA" id="ARBA00030455"/>
    </source>
</evidence>
<comment type="function">
    <text evidence="1">Catalyzes the reversible oxidation of 3-phospho-D-glycerate to 3-phosphonooxypyruvate, the first step of the phosphorylated L-serine biosynthesis pathway. Also catalyzes the reversible oxidation of 2-hydroxyglutarate to 2-oxoglutarate.</text>
</comment>
<dbReference type="Pfam" id="PF00389">
    <property type="entry name" value="2-Hacid_dh"/>
    <property type="match status" value="1"/>
</dbReference>
<evidence type="ECO:0000256" key="1">
    <source>
        <dbReference type="ARBA" id="ARBA00003800"/>
    </source>
</evidence>